<feature type="transmembrane region" description="Helical" evidence="6">
    <location>
        <begin position="40"/>
        <end position="59"/>
    </location>
</feature>
<reference evidence="7 8" key="1">
    <citation type="submission" date="2020-08" db="EMBL/GenBank/DDBJ databases">
        <title>Genomic Encyclopedia of Type Strains, Phase III (KMG-III): the genomes of soil and plant-associated and newly described type strains.</title>
        <authorList>
            <person name="Whitman W."/>
        </authorList>
    </citation>
    <scope>NUCLEOTIDE SEQUENCE [LARGE SCALE GENOMIC DNA]</scope>
    <source>
        <strain evidence="7 8">CECT 8897</strain>
    </source>
</reference>
<feature type="transmembrane region" description="Helical" evidence="6">
    <location>
        <begin position="146"/>
        <end position="164"/>
    </location>
</feature>
<dbReference type="Proteomes" id="UP000541535">
    <property type="component" value="Unassembled WGS sequence"/>
</dbReference>
<comment type="caution">
    <text evidence="7">The sequence shown here is derived from an EMBL/GenBank/DDBJ whole genome shotgun (WGS) entry which is preliminary data.</text>
</comment>
<comment type="subcellular location">
    <subcellularLocation>
        <location evidence="1">Cell membrane</location>
        <topology evidence="1">Multi-pass membrane protein</topology>
    </subcellularLocation>
</comment>
<evidence type="ECO:0000313" key="7">
    <source>
        <dbReference type="EMBL" id="MBB3119609.1"/>
    </source>
</evidence>
<feature type="transmembrane region" description="Helical" evidence="6">
    <location>
        <begin position="80"/>
        <end position="104"/>
    </location>
</feature>
<organism evidence="7 8">
    <name type="scientific">Pseudoduganella violacea</name>
    <dbReference type="NCBI Taxonomy" id="1715466"/>
    <lineage>
        <taxon>Bacteria</taxon>
        <taxon>Pseudomonadati</taxon>
        <taxon>Pseudomonadota</taxon>
        <taxon>Betaproteobacteria</taxon>
        <taxon>Burkholderiales</taxon>
        <taxon>Oxalobacteraceae</taxon>
        <taxon>Telluria group</taxon>
        <taxon>Pseudoduganella</taxon>
    </lineage>
</organism>
<feature type="transmembrane region" description="Helical" evidence="6">
    <location>
        <begin position="170"/>
        <end position="191"/>
    </location>
</feature>
<dbReference type="InterPro" id="IPR002797">
    <property type="entry name" value="Polysacc_synth"/>
</dbReference>
<evidence type="ECO:0000256" key="4">
    <source>
        <dbReference type="ARBA" id="ARBA00022989"/>
    </source>
</evidence>
<dbReference type="Pfam" id="PF01943">
    <property type="entry name" value="Polysacc_synt"/>
    <property type="match status" value="1"/>
</dbReference>
<keyword evidence="8" id="KW-1185">Reference proteome</keyword>
<sequence>MKSSIFSFLWLASEKLVRIFTGVFVGLWIARYLGPSQYGVYMYALAWVGLFNGIAWFGVGENVIRNLVRNPGSDDEVLGAAFAIRLIGSLMAGTLAVAVMYVSGRREAELLQLVILMSLAIPFAETPAGIFLFFQSKLAIAMPVMLQNGVRLAAAALRIGLILAGCSLPWFGAAVLVESVGIFLVLFGLYLARGGRLSTWKYSWEGIRAMMIQGTPIAISALISSLAARIDQLMLGWFTDFVQVGMYGAALRFSEFWWTFAPILMNSLSPKYIFNIEDPQQMQRNIMRIKAAMLAISLGPVLLILLIGDYAIPLLLGQQYAAALPVLYVHIFIAVFVFFDAPLAQYLLAGNRQSQLIWKSVFMLGVNALLNLWLVPLQGAVGAALATLCAYALTLLVFYRLVPAYRDLGQLQLGSLAFIWRLARGRERWRIG</sequence>
<feature type="transmembrane region" description="Helical" evidence="6">
    <location>
        <begin position="380"/>
        <end position="402"/>
    </location>
</feature>
<dbReference type="RefSeq" id="WP_183441419.1">
    <property type="nucleotide sequence ID" value="NZ_JACHXD010000006.1"/>
</dbReference>
<feature type="transmembrane region" description="Helical" evidence="6">
    <location>
        <begin position="110"/>
        <end position="134"/>
    </location>
</feature>
<name>A0A7W5BAJ3_9BURK</name>
<keyword evidence="4 6" id="KW-1133">Transmembrane helix</keyword>
<dbReference type="GO" id="GO:0005886">
    <property type="term" value="C:plasma membrane"/>
    <property type="evidence" value="ECO:0007669"/>
    <property type="project" value="UniProtKB-SubCell"/>
</dbReference>
<evidence type="ECO:0000256" key="1">
    <source>
        <dbReference type="ARBA" id="ARBA00004651"/>
    </source>
</evidence>
<keyword evidence="3 6" id="KW-0812">Transmembrane</keyword>
<dbReference type="InterPro" id="IPR050833">
    <property type="entry name" value="Poly_Biosynth_Transport"/>
</dbReference>
<proteinExistence type="predicted"/>
<feature type="transmembrane region" description="Helical" evidence="6">
    <location>
        <begin position="322"/>
        <end position="344"/>
    </location>
</feature>
<evidence type="ECO:0000256" key="6">
    <source>
        <dbReference type="SAM" id="Phobius"/>
    </source>
</evidence>
<evidence type="ECO:0000256" key="5">
    <source>
        <dbReference type="ARBA" id="ARBA00023136"/>
    </source>
</evidence>
<dbReference type="CDD" id="cd13128">
    <property type="entry name" value="MATE_Wzx_like"/>
    <property type="match status" value="1"/>
</dbReference>
<dbReference type="PANTHER" id="PTHR30250">
    <property type="entry name" value="PST FAMILY PREDICTED COLANIC ACID TRANSPORTER"/>
    <property type="match status" value="1"/>
</dbReference>
<protein>
    <submittedName>
        <fullName evidence="7">PST family polysaccharide transporter</fullName>
    </submittedName>
</protein>
<keyword evidence="2" id="KW-1003">Cell membrane</keyword>
<dbReference type="AlphaFoldDB" id="A0A7W5BAJ3"/>
<accession>A0A7W5BAJ3</accession>
<gene>
    <name evidence="7" type="ORF">FHS03_002661</name>
</gene>
<feature type="transmembrane region" description="Helical" evidence="6">
    <location>
        <begin position="356"/>
        <end position="374"/>
    </location>
</feature>
<feature type="transmembrane region" description="Helical" evidence="6">
    <location>
        <begin position="294"/>
        <end position="316"/>
    </location>
</feature>
<evidence type="ECO:0000313" key="8">
    <source>
        <dbReference type="Proteomes" id="UP000541535"/>
    </source>
</evidence>
<evidence type="ECO:0000256" key="3">
    <source>
        <dbReference type="ARBA" id="ARBA00022692"/>
    </source>
</evidence>
<dbReference type="EMBL" id="JACHXD010000006">
    <property type="protein sequence ID" value="MBB3119609.1"/>
    <property type="molecule type" value="Genomic_DNA"/>
</dbReference>
<keyword evidence="5 6" id="KW-0472">Membrane</keyword>
<dbReference type="PANTHER" id="PTHR30250:SF11">
    <property type="entry name" value="O-ANTIGEN TRANSPORTER-RELATED"/>
    <property type="match status" value="1"/>
</dbReference>
<feature type="transmembrane region" description="Helical" evidence="6">
    <location>
        <begin position="16"/>
        <end position="34"/>
    </location>
</feature>
<evidence type="ECO:0000256" key="2">
    <source>
        <dbReference type="ARBA" id="ARBA00022475"/>
    </source>
</evidence>